<organism evidence="7 8">
    <name type="scientific">Anaerovirgula multivorans</name>
    <dbReference type="NCBI Taxonomy" id="312168"/>
    <lineage>
        <taxon>Bacteria</taxon>
        <taxon>Bacillati</taxon>
        <taxon>Bacillota</taxon>
        <taxon>Clostridia</taxon>
        <taxon>Peptostreptococcales</taxon>
        <taxon>Natronincolaceae</taxon>
        <taxon>Anaerovirgula</taxon>
    </lineage>
</organism>
<name>A0A239B8Y0_9FIRM</name>
<keyword evidence="2 5" id="KW-0812">Transmembrane</keyword>
<dbReference type="InterPro" id="IPR010432">
    <property type="entry name" value="RDD"/>
</dbReference>
<dbReference type="Pfam" id="PF06271">
    <property type="entry name" value="RDD"/>
    <property type="match status" value="1"/>
</dbReference>
<keyword evidence="4 5" id="KW-0472">Membrane</keyword>
<protein>
    <submittedName>
        <fullName evidence="7">Uncharacterized membrane protein YckC, RDD family</fullName>
    </submittedName>
</protein>
<gene>
    <name evidence="7" type="ORF">SAMN05446037_1003102</name>
</gene>
<keyword evidence="3 5" id="KW-1133">Transmembrane helix</keyword>
<comment type="subcellular location">
    <subcellularLocation>
        <location evidence="1">Membrane</location>
        <topology evidence="1">Multi-pass membrane protein</topology>
    </subcellularLocation>
</comment>
<dbReference type="RefSeq" id="WP_176431185.1">
    <property type="nucleotide sequence ID" value="NZ_FZOJ01000003.1"/>
</dbReference>
<dbReference type="PANTHER" id="PTHR38480:SF1">
    <property type="entry name" value="SLR0254 PROTEIN"/>
    <property type="match status" value="1"/>
</dbReference>
<keyword evidence="8" id="KW-1185">Reference proteome</keyword>
<dbReference type="PANTHER" id="PTHR38480">
    <property type="entry name" value="SLR0254 PROTEIN"/>
    <property type="match status" value="1"/>
</dbReference>
<evidence type="ECO:0000313" key="7">
    <source>
        <dbReference type="EMBL" id="SNS04415.1"/>
    </source>
</evidence>
<evidence type="ECO:0000259" key="6">
    <source>
        <dbReference type="Pfam" id="PF06271"/>
    </source>
</evidence>
<sequence>MSSNKIQRIIKRFIAMSIDMMLASILCIAFFFALLRFGYNYEIVLNFITMSDRGLSYFYLFFIVFYYTVLEAILGTTIGKKIFGLIIVTSCMSKPKVHQIIIRNLFRISDQILWLGSLTVIFDKQGRRLGDIIAKTMVISKKEAKERQNV</sequence>
<dbReference type="AlphaFoldDB" id="A0A239B8Y0"/>
<evidence type="ECO:0000256" key="3">
    <source>
        <dbReference type="ARBA" id="ARBA00022989"/>
    </source>
</evidence>
<dbReference type="EMBL" id="FZOJ01000003">
    <property type="protein sequence ID" value="SNS04415.1"/>
    <property type="molecule type" value="Genomic_DNA"/>
</dbReference>
<dbReference type="Proteomes" id="UP000198304">
    <property type="component" value="Unassembled WGS sequence"/>
</dbReference>
<feature type="transmembrane region" description="Helical" evidence="5">
    <location>
        <begin position="55"/>
        <end position="74"/>
    </location>
</feature>
<proteinExistence type="predicted"/>
<accession>A0A239B8Y0</accession>
<evidence type="ECO:0000313" key="8">
    <source>
        <dbReference type="Proteomes" id="UP000198304"/>
    </source>
</evidence>
<evidence type="ECO:0000256" key="1">
    <source>
        <dbReference type="ARBA" id="ARBA00004141"/>
    </source>
</evidence>
<reference evidence="8" key="1">
    <citation type="submission" date="2017-06" db="EMBL/GenBank/DDBJ databases">
        <authorList>
            <person name="Varghese N."/>
            <person name="Submissions S."/>
        </authorList>
    </citation>
    <scope>NUCLEOTIDE SEQUENCE [LARGE SCALE GENOMIC DNA]</scope>
    <source>
        <strain evidence="8">SCA</strain>
    </source>
</reference>
<evidence type="ECO:0000256" key="2">
    <source>
        <dbReference type="ARBA" id="ARBA00022692"/>
    </source>
</evidence>
<feature type="domain" description="RDD" evidence="6">
    <location>
        <begin position="9"/>
        <end position="135"/>
    </location>
</feature>
<feature type="transmembrane region" description="Helical" evidence="5">
    <location>
        <begin position="12"/>
        <end position="35"/>
    </location>
</feature>
<evidence type="ECO:0000256" key="5">
    <source>
        <dbReference type="SAM" id="Phobius"/>
    </source>
</evidence>
<evidence type="ECO:0000256" key="4">
    <source>
        <dbReference type="ARBA" id="ARBA00023136"/>
    </source>
</evidence>
<dbReference type="GO" id="GO:0016020">
    <property type="term" value="C:membrane"/>
    <property type="evidence" value="ECO:0007669"/>
    <property type="project" value="UniProtKB-SubCell"/>
</dbReference>